<sequence>MGLVGGEEFGEQCLELAALRLGEAGQQLILDLVSVFLQVVKVVAARLGEADDVTAAVGGVGMGRAEAAEDGVDVVAVEAETAAEAGLAERAVFLQGGEDGEVGPGTSS</sequence>
<evidence type="ECO:0000313" key="1">
    <source>
        <dbReference type="EMBL" id="GIE23282.1"/>
    </source>
</evidence>
<dbReference type="EMBL" id="BOMN01000088">
    <property type="protein sequence ID" value="GIE23282.1"/>
    <property type="molecule type" value="Genomic_DNA"/>
</dbReference>
<protein>
    <submittedName>
        <fullName evidence="1">Uncharacterized protein</fullName>
    </submittedName>
</protein>
<dbReference type="Proteomes" id="UP000603200">
    <property type="component" value="Unassembled WGS sequence"/>
</dbReference>
<proteinExistence type="predicted"/>
<organism evidence="1 2">
    <name type="scientific">Winogradskya humida</name>
    <dbReference type="NCBI Taxonomy" id="113566"/>
    <lineage>
        <taxon>Bacteria</taxon>
        <taxon>Bacillati</taxon>
        <taxon>Actinomycetota</taxon>
        <taxon>Actinomycetes</taxon>
        <taxon>Micromonosporales</taxon>
        <taxon>Micromonosporaceae</taxon>
        <taxon>Winogradskya</taxon>
    </lineage>
</organism>
<keyword evidence="2" id="KW-1185">Reference proteome</keyword>
<name>A0ABQ3ZXE6_9ACTN</name>
<reference evidence="1 2" key="1">
    <citation type="submission" date="2021-01" db="EMBL/GenBank/DDBJ databases">
        <title>Whole genome shotgun sequence of Actinoplanes humidus NBRC 14915.</title>
        <authorList>
            <person name="Komaki H."/>
            <person name="Tamura T."/>
        </authorList>
    </citation>
    <scope>NUCLEOTIDE SEQUENCE [LARGE SCALE GENOMIC DNA]</scope>
    <source>
        <strain evidence="1 2">NBRC 14915</strain>
    </source>
</reference>
<evidence type="ECO:0000313" key="2">
    <source>
        <dbReference type="Proteomes" id="UP000603200"/>
    </source>
</evidence>
<gene>
    <name evidence="1" type="ORF">Ahu01nite_063840</name>
</gene>
<comment type="caution">
    <text evidence="1">The sequence shown here is derived from an EMBL/GenBank/DDBJ whole genome shotgun (WGS) entry which is preliminary data.</text>
</comment>
<accession>A0ABQ3ZXE6</accession>